<comment type="caution">
    <text evidence="4">The sequence shown here is derived from an EMBL/GenBank/DDBJ whole genome shotgun (WGS) entry which is preliminary data.</text>
</comment>
<dbReference type="CDD" id="cd05276">
    <property type="entry name" value="p53_inducible_oxidoreductase"/>
    <property type="match status" value="1"/>
</dbReference>
<keyword evidence="2 4" id="KW-0560">Oxidoreductase</keyword>
<feature type="domain" description="Enoyl reductase (ER)" evidence="3">
    <location>
        <begin position="10"/>
        <end position="323"/>
    </location>
</feature>
<dbReference type="AlphaFoldDB" id="A0A7W9WN96"/>
<gene>
    <name evidence="4" type="ORF">HNR28_003231</name>
</gene>
<dbReference type="Gene3D" id="3.90.180.10">
    <property type="entry name" value="Medium-chain alcohol dehydrogenases, catalytic domain"/>
    <property type="match status" value="1"/>
</dbReference>
<dbReference type="RefSeq" id="WP_043683841.1">
    <property type="nucleotide sequence ID" value="NZ_JACHIB010000021.1"/>
</dbReference>
<dbReference type="Gene3D" id="3.40.50.720">
    <property type="entry name" value="NAD(P)-binding Rossmann-like Domain"/>
    <property type="match status" value="1"/>
</dbReference>
<keyword evidence="1" id="KW-0521">NADP</keyword>
<reference evidence="4 5" key="1">
    <citation type="submission" date="2020-08" db="EMBL/GenBank/DDBJ databases">
        <title>Genomic Encyclopedia of Type Strains, Phase IV (KMG-IV): sequencing the most valuable type-strain genomes for metagenomic binning, comparative biology and taxonomic classification.</title>
        <authorList>
            <person name="Goeker M."/>
        </authorList>
    </citation>
    <scope>NUCLEOTIDE SEQUENCE [LARGE SCALE GENOMIC DNA]</scope>
    <source>
        <strain evidence="4 5">DSM 12141</strain>
    </source>
</reference>
<dbReference type="PANTHER" id="PTHR48106">
    <property type="entry name" value="QUINONE OXIDOREDUCTASE PIG3-RELATED"/>
    <property type="match status" value="1"/>
</dbReference>
<dbReference type="InterPro" id="IPR013154">
    <property type="entry name" value="ADH-like_N"/>
</dbReference>
<dbReference type="Pfam" id="PF08240">
    <property type="entry name" value="ADH_N"/>
    <property type="match status" value="1"/>
</dbReference>
<name>A0A7W9WN96_CASDE</name>
<dbReference type="InterPro" id="IPR020843">
    <property type="entry name" value="ER"/>
</dbReference>
<accession>A0A7W9WN96</accession>
<dbReference type="GO" id="GO:0070402">
    <property type="term" value="F:NADPH binding"/>
    <property type="evidence" value="ECO:0007669"/>
    <property type="project" value="TreeGrafter"/>
</dbReference>
<dbReference type="PANTHER" id="PTHR48106:SF8">
    <property type="entry name" value="OS02G0805600 PROTEIN"/>
    <property type="match status" value="1"/>
</dbReference>
<evidence type="ECO:0000256" key="1">
    <source>
        <dbReference type="ARBA" id="ARBA00022857"/>
    </source>
</evidence>
<evidence type="ECO:0000259" key="3">
    <source>
        <dbReference type="SMART" id="SM00829"/>
    </source>
</evidence>
<dbReference type="Proteomes" id="UP000541136">
    <property type="component" value="Unassembled WGS sequence"/>
</dbReference>
<evidence type="ECO:0000256" key="2">
    <source>
        <dbReference type="ARBA" id="ARBA00023002"/>
    </source>
</evidence>
<dbReference type="Pfam" id="PF00107">
    <property type="entry name" value="ADH_zinc_N"/>
    <property type="match status" value="1"/>
</dbReference>
<protein>
    <submittedName>
        <fullName evidence="4">NADPH2:quinone reductase</fullName>
        <ecNumber evidence="4">1.6.5.5</ecNumber>
    </submittedName>
</protein>
<dbReference type="InterPro" id="IPR014189">
    <property type="entry name" value="Quinone_OxRdtase_PIG3"/>
</dbReference>
<dbReference type="EMBL" id="JACHIB010000021">
    <property type="protein sequence ID" value="MBB6085177.1"/>
    <property type="molecule type" value="Genomic_DNA"/>
</dbReference>
<dbReference type="SUPFAM" id="SSF50129">
    <property type="entry name" value="GroES-like"/>
    <property type="match status" value="1"/>
</dbReference>
<dbReference type="SUPFAM" id="SSF51735">
    <property type="entry name" value="NAD(P)-binding Rossmann-fold domains"/>
    <property type="match status" value="1"/>
</dbReference>
<dbReference type="GO" id="GO:0003960">
    <property type="term" value="F:quinone reductase (NADPH) activity"/>
    <property type="evidence" value="ECO:0007669"/>
    <property type="project" value="UniProtKB-EC"/>
</dbReference>
<dbReference type="InterPro" id="IPR036291">
    <property type="entry name" value="NAD(P)-bd_dom_sf"/>
</dbReference>
<proteinExistence type="predicted"/>
<dbReference type="SMART" id="SM00829">
    <property type="entry name" value="PKS_ER"/>
    <property type="match status" value="1"/>
</dbReference>
<dbReference type="InterPro" id="IPR011032">
    <property type="entry name" value="GroES-like_sf"/>
</dbReference>
<evidence type="ECO:0000313" key="5">
    <source>
        <dbReference type="Proteomes" id="UP000541136"/>
    </source>
</evidence>
<evidence type="ECO:0000313" key="4">
    <source>
        <dbReference type="EMBL" id="MBB6085177.1"/>
    </source>
</evidence>
<organism evidence="4 5">
    <name type="scientific">Castellaniella defragrans</name>
    <name type="common">Alcaligenes defragrans</name>
    <dbReference type="NCBI Taxonomy" id="75697"/>
    <lineage>
        <taxon>Bacteria</taxon>
        <taxon>Pseudomonadati</taxon>
        <taxon>Pseudomonadota</taxon>
        <taxon>Betaproteobacteria</taxon>
        <taxon>Burkholderiales</taxon>
        <taxon>Alcaligenaceae</taxon>
        <taxon>Castellaniella</taxon>
    </lineage>
</organism>
<sequence length="326" mass="33857">MQAIEITAPGGPEVLRMADRPTPVPGPGEVLIEVEAAGVNRPDVFQRQGSYPPPAGASDLPGLEVAGRIVGGAPESAGFKPGDAVCALVAGGGYAQFCTAPAAQCLPVPAGLSMVEAAALPETYFTVWSNVFDRGALAPGETLLVHGGASGIGTTAIALARAFGHTVYATAGSAERVRAIEALGCTRGIDYRAQDFVAEIKALTNGRGVDVILDMVAGDYLARNIEALADDGRLVMIALLGGARGTLNCGQVMRRRLTVTGSTLRARPVEFKARIARALRERVWPLLESGAVRPSIHATFPLSEAARAHAMMDAGEQIGKIVLTLR</sequence>
<dbReference type="EC" id="1.6.5.5" evidence="4"/>
<dbReference type="InterPro" id="IPR013149">
    <property type="entry name" value="ADH-like_C"/>
</dbReference>
<dbReference type="NCBIfam" id="TIGR02824">
    <property type="entry name" value="quinone_pig3"/>
    <property type="match status" value="1"/>
</dbReference>